<dbReference type="Gene3D" id="3.30.479.30">
    <property type="entry name" value="Band 7 domain"/>
    <property type="match status" value="1"/>
</dbReference>
<dbReference type="Proteomes" id="UP001165395">
    <property type="component" value="Unassembled WGS sequence"/>
</dbReference>
<evidence type="ECO:0000313" key="6">
    <source>
        <dbReference type="Proteomes" id="UP001165395"/>
    </source>
</evidence>
<evidence type="ECO:0000256" key="2">
    <source>
        <dbReference type="SAM" id="Coils"/>
    </source>
</evidence>
<name>A0ABS8DAF1_9NEIS</name>
<dbReference type="InterPro" id="IPR050710">
    <property type="entry name" value="Band7/mec-2_domain"/>
</dbReference>
<evidence type="ECO:0000259" key="4">
    <source>
        <dbReference type="SMART" id="SM00244"/>
    </source>
</evidence>
<evidence type="ECO:0000256" key="3">
    <source>
        <dbReference type="SAM" id="MobiDB-lite"/>
    </source>
</evidence>
<feature type="compositionally biased region" description="Polar residues" evidence="3">
    <location>
        <begin position="297"/>
        <end position="311"/>
    </location>
</feature>
<feature type="domain" description="Band 7" evidence="4">
    <location>
        <begin position="18"/>
        <end position="177"/>
    </location>
</feature>
<dbReference type="Pfam" id="PF01145">
    <property type="entry name" value="Band_7"/>
    <property type="match status" value="1"/>
</dbReference>
<sequence>MNPIVIGLLGIILFVIISGIRIVEQQTVSIVQTLGRYSRTLAPGLNWIFIPFQQIAGKLSLKIESVPATVEVKTLDNMFVALPVNLMIQVEPERAADAFYKLQEPHEQVRAWVLNTVRSVAASMTLEDMFKDREKIVGEVRHMLTTKLSEFGYLLEGVLIDQPTVSLEVQSSFNRVVAATREKEAAQQEAEAAMIRTVKQAEAEAEAQRQRAKGLADSRKLLAEGLKESLLEFSGVPPHEAISILLETNRIDALREIGKHGNLVVLDLQKTDEQTAALMPLLSSLKKKAATPAASLTKPNQPTSDHQNSAE</sequence>
<protein>
    <submittedName>
        <fullName evidence="5">SPFH domain-containing protein</fullName>
    </submittedName>
</protein>
<dbReference type="RefSeq" id="WP_227182015.1">
    <property type="nucleotide sequence ID" value="NZ_JAJBZT010000013.1"/>
</dbReference>
<organism evidence="5 6">
    <name type="scientific">Leeia speluncae</name>
    <dbReference type="NCBI Taxonomy" id="2884804"/>
    <lineage>
        <taxon>Bacteria</taxon>
        <taxon>Pseudomonadati</taxon>
        <taxon>Pseudomonadota</taxon>
        <taxon>Betaproteobacteria</taxon>
        <taxon>Neisseriales</taxon>
        <taxon>Leeiaceae</taxon>
        <taxon>Leeia</taxon>
    </lineage>
</organism>
<dbReference type="SMART" id="SM00244">
    <property type="entry name" value="PHB"/>
    <property type="match status" value="1"/>
</dbReference>
<feature type="region of interest" description="Disordered" evidence="3">
    <location>
        <begin position="288"/>
        <end position="311"/>
    </location>
</feature>
<keyword evidence="2" id="KW-0175">Coiled coil</keyword>
<evidence type="ECO:0000256" key="1">
    <source>
        <dbReference type="ARBA" id="ARBA00004167"/>
    </source>
</evidence>
<dbReference type="InterPro" id="IPR036013">
    <property type="entry name" value="Band_7/SPFH_dom_sf"/>
</dbReference>
<keyword evidence="6" id="KW-1185">Reference proteome</keyword>
<dbReference type="PANTHER" id="PTHR43327">
    <property type="entry name" value="STOMATIN-LIKE PROTEIN 2, MITOCHONDRIAL"/>
    <property type="match status" value="1"/>
</dbReference>
<dbReference type="InterPro" id="IPR001107">
    <property type="entry name" value="Band_7"/>
</dbReference>
<dbReference type="EMBL" id="JAJBZT010000013">
    <property type="protein sequence ID" value="MCB6185184.1"/>
    <property type="molecule type" value="Genomic_DNA"/>
</dbReference>
<dbReference type="PANTHER" id="PTHR43327:SF10">
    <property type="entry name" value="STOMATIN-LIKE PROTEIN 2, MITOCHONDRIAL"/>
    <property type="match status" value="1"/>
</dbReference>
<proteinExistence type="predicted"/>
<comment type="caution">
    <text evidence="5">The sequence shown here is derived from an EMBL/GenBank/DDBJ whole genome shotgun (WGS) entry which is preliminary data.</text>
</comment>
<comment type="subcellular location">
    <subcellularLocation>
        <location evidence="1">Membrane</location>
        <topology evidence="1">Single-pass membrane protein</topology>
    </subcellularLocation>
</comment>
<reference evidence="5" key="1">
    <citation type="submission" date="2021-10" db="EMBL/GenBank/DDBJ databases">
        <title>The complete genome sequence of Leeia sp. TBRC 13508.</title>
        <authorList>
            <person name="Charoenyingcharoen P."/>
            <person name="Yukphan P."/>
        </authorList>
    </citation>
    <scope>NUCLEOTIDE SEQUENCE</scope>
    <source>
        <strain evidence="5">TBRC 13508</strain>
    </source>
</reference>
<dbReference type="SUPFAM" id="SSF117892">
    <property type="entry name" value="Band 7/SPFH domain"/>
    <property type="match status" value="1"/>
</dbReference>
<accession>A0ABS8DAF1</accession>
<feature type="coiled-coil region" evidence="2">
    <location>
        <begin position="176"/>
        <end position="218"/>
    </location>
</feature>
<evidence type="ECO:0000313" key="5">
    <source>
        <dbReference type="EMBL" id="MCB6185184.1"/>
    </source>
</evidence>
<gene>
    <name evidence="5" type="ORF">LIN78_16685</name>
</gene>